<reference evidence="2 3" key="1">
    <citation type="submission" date="2024-05" db="EMBL/GenBank/DDBJ databases">
        <authorList>
            <person name="De Oliveira J.P."/>
            <person name="Noriler S.A."/>
            <person name="De Oliveira A.G."/>
            <person name="Sipoli D.S."/>
        </authorList>
    </citation>
    <scope>NUCLEOTIDE SEQUENCE [LARGE SCALE GENOMIC DNA]</scope>
    <source>
        <strain evidence="2 3">LABIM186</strain>
    </source>
</reference>
<dbReference type="RefSeq" id="WP_346196294.1">
    <property type="nucleotide sequence ID" value="NZ_JBDJHV010000056.1"/>
</dbReference>
<evidence type="ECO:0000256" key="1">
    <source>
        <dbReference type="SAM" id="Phobius"/>
    </source>
</evidence>
<comment type="caution">
    <text evidence="2">The sequence shown here is derived from an EMBL/GenBank/DDBJ whole genome shotgun (WGS) entry which is preliminary data.</text>
</comment>
<gene>
    <name evidence="2" type="ORF">ABH309_21110</name>
</gene>
<keyword evidence="3" id="KW-1185">Reference proteome</keyword>
<feature type="transmembrane region" description="Helical" evidence="1">
    <location>
        <begin position="193"/>
        <end position="212"/>
    </location>
</feature>
<evidence type="ECO:0008006" key="4">
    <source>
        <dbReference type="Google" id="ProtNLM"/>
    </source>
</evidence>
<keyword evidence="1" id="KW-0472">Membrane</keyword>
<evidence type="ECO:0000313" key="3">
    <source>
        <dbReference type="Proteomes" id="UP001438292"/>
    </source>
</evidence>
<keyword evidence="1" id="KW-0812">Transmembrane</keyword>
<accession>A0ABV0HA23</accession>
<dbReference type="InterPro" id="IPR016032">
    <property type="entry name" value="Sig_transdc_resp-reg_C-effctor"/>
</dbReference>
<dbReference type="Proteomes" id="UP001438292">
    <property type="component" value="Unassembled WGS sequence"/>
</dbReference>
<sequence length="279" mass="31513">MRFELCEHFLFDSVSQTLHSQNDVQAHLSYRTAILLTLVLQGETSKRVIMDTIWRGGDVGDGSYHKLIFELRNQLQSIGMDPDVIKTLPRRGCCFIGSVRSLEDGQLPASWPEKTSQVPLEEDKKISALMQPTSNIPAVENSFDHADETRSALPRLSGERPVSTEIHNNNVMPRVLSDNKIQTPNYLSPRLKFFWLAMFLACIAPSLSAVILNQRGPKLKVSSHNGRTIVSVGQSQAPEIEGLPHSKVYKRRLTGGDVYYVCTINELKEQVCENWLFYR</sequence>
<dbReference type="InterPro" id="IPR036388">
    <property type="entry name" value="WH-like_DNA-bd_sf"/>
</dbReference>
<proteinExistence type="predicted"/>
<dbReference type="Gene3D" id="1.10.10.10">
    <property type="entry name" value="Winged helix-like DNA-binding domain superfamily/Winged helix DNA-binding domain"/>
    <property type="match status" value="1"/>
</dbReference>
<organism evidence="2 3">
    <name type="scientific">Chromobacterium piscinae</name>
    <dbReference type="NCBI Taxonomy" id="686831"/>
    <lineage>
        <taxon>Bacteria</taxon>
        <taxon>Pseudomonadati</taxon>
        <taxon>Pseudomonadota</taxon>
        <taxon>Betaproteobacteria</taxon>
        <taxon>Neisseriales</taxon>
        <taxon>Chromobacteriaceae</taxon>
        <taxon>Chromobacterium</taxon>
    </lineage>
</organism>
<evidence type="ECO:0000313" key="2">
    <source>
        <dbReference type="EMBL" id="MEO3956945.1"/>
    </source>
</evidence>
<dbReference type="EMBL" id="JBDQQU010000237">
    <property type="protein sequence ID" value="MEO3956945.1"/>
    <property type="molecule type" value="Genomic_DNA"/>
</dbReference>
<dbReference type="SUPFAM" id="SSF46894">
    <property type="entry name" value="C-terminal effector domain of the bipartite response regulators"/>
    <property type="match status" value="1"/>
</dbReference>
<protein>
    <recommendedName>
        <fullName evidence="4">OmpR/PhoB-type domain-containing protein</fullName>
    </recommendedName>
</protein>
<keyword evidence="1" id="KW-1133">Transmembrane helix</keyword>
<name>A0ABV0HA23_9NEIS</name>